<gene>
    <name evidence="5 7" type="primary">rplM</name>
    <name evidence="8" type="ORF">A2462_00565</name>
</gene>
<sequence>MKKNKTVYAKKETIKRDWFIADAAGQVLGRLAVKLAARLRGKHKPIYSPHVDCGDFLVLINADKIRVTGKKSKQKIYFTHSGYPGGAKMLSFEKMMEKDPTKVIRLAVSGMLPKNRLGRQMIKKLKIYVGSDHPHQAQNPQKFEV</sequence>
<dbReference type="PANTHER" id="PTHR11545">
    <property type="entry name" value="RIBOSOMAL PROTEIN L13"/>
    <property type="match status" value="1"/>
</dbReference>
<reference evidence="8 9" key="1">
    <citation type="journal article" date="2016" name="Nat. Commun.">
        <title>Thousands of microbial genomes shed light on interconnected biogeochemical processes in an aquifer system.</title>
        <authorList>
            <person name="Anantharaman K."/>
            <person name="Brown C.T."/>
            <person name="Hug L.A."/>
            <person name="Sharon I."/>
            <person name="Castelle C.J."/>
            <person name="Probst A.J."/>
            <person name="Thomas B.C."/>
            <person name="Singh A."/>
            <person name="Wilkins M.J."/>
            <person name="Karaoz U."/>
            <person name="Brodie E.L."/>
            <person name="Williams K.H."/>
            <person name="Hubbard S.S."/>
            <person name="Banfield J.F."/>
        </authorList>
    </citation>
    <scope>NUCLEOTIDE SEQUENCE [LARGE SCALE GENOMIC DNA]</scope>
</reference>
<dbReference type="GO" id="GO:0017148">
    <property type="term" value="P:negative regulation of translation"/>
    <property type="evidence" value="ECO:0007669"/>
    <property type="project" value="TreeGrafter"/>
</dbReference>
<dbReference type="AlphaFoldDB" id="A0A1F4TM13"/>
<dbReference type="NCBIfam" id="TIGR01066">
    <property type="entry name" value="rplM_bact"/>
    <property type="match status" value="1"/>
</dbReference>
<comment type="subunit">
    <text evidence="5">Part of the 50S ribosomal subunit.</text>
</comment>
<accession>A0A1F4TM13</accession>
<dbReference type="InterPro" id="IPR005822">
    <property type="entry name" value="Ribosomal_uL13"/>
</dbReference>
<dbReference type="GO" id="GO:0022625">
    <property type="term" value="C:cytosolic large ribosomal subunit"/>
    <property type="evidence" value="ECO:0007669"/>
    <property type="project" value="TreeGrafter"/>
</dbReference>
<evidence type="ECO:0000256" key="4">
    <source>
        <dbReference type="ARBA" id="ARBA00035201"/>
    </source>
</evidence>
<organism evidence="8 9">
    <name type="scientific">candidate division WOR-1 bacterium RIFOXYC2_FULL_41_25</name>
    <dbReference type="NCBI Taxonomy" id="1802586"/>
    <lineage>
        <taxon>Bacteria</taxon>
        <taxon>Bacillati</taxon>
        <taxon>Saganbacteria</taxon>
    </lineage>
</organism>
<dbReference type="EMBL" id="MEUI01000028">
    <property type="protein sequence ID" value="OGC33755.1"/>
    <property type="molecule type" value="Genomic_DNA"/>
</dbReference>
<dbReference type="HAMAP" id="MF_01366">
    <property type="entry name" value="Ribosomal_uL13"/>
    <property type="match status" value="1"/>
</dbReference>
<evidence type="ECO:0000256" key="3">
    <source>
        <dbReference type="ARBA" id="ARBA00023274"/>
    </source>
</evidence>
<dbReference type="GO" id="GO:0006412">
    <property type="term" value="P:translation"/>
    <property type="evidence" value="ECO:0007669"/>
    <property type="project" value="UniProtKB-UniRule"/>
</dbReference>
<dbReference type="Pfam" id="PF00572">
    <property type="entry name" value="Ribosomal_L13"/>
    <property type="match status" value="1"/>
</dbReference>
<proteinExistence type="inferred from homology"/>
<comment type="caution">
    <text evidence="8">The sequence shown here is derived from an EMBL/GenBank/DDBJ whole genome shotgun (WGS) entry which is preliminary data.</text>
</comment>
<dbReference type="FunFam" id="3.90.1180.10:FF:000001">
    <property type="entry name" value="50S ribosomal protein L13"/>
    <property type="match status" value="1"/>
</dbReference>
<evidence type="ECO:0000256" key="1">
    <source>
        <dbReference type="ARBA" id="ARBA00006227"/>
    </source>
</evidence>
<keyword evidence="2 5" id="KW-0689">Ribosomal protein</keyword>
<evidence type="ECO:0000256" key="5">
    <source>
        <dbReference type="HAMAP-Rule" id="MF_01366"/>
    </source>
</evidence>
<name>A0A1F4TM13_UNCSA</name>
<dbReference type="GO" id="GO:0003735">
    <property type="term" value="F:structural constituent of ribosome"/>
    <property type="evidence" value="ECO:0007669"/>
    <property type="project" value="InterPro"/>
</dbReference>
<comment type="function">
    <text evidence="5 7">This protein is one of the early assembly proteins of the 50S ribosomal subunit, although it is not seen to bind rRNA by itself. It is important during the early stages of 50S assembly.</text>
</comment>
<evidence type="ECO:0000256" key="2">
    <source>
        <dbReference type="ARBA" id="ARBA00022980"/>
    </source>
</evidence>
<dbReference type="PANTHER" id="PTHR11545:SF2">
    <property type="entry name" value="LARGE RIBOSOMAL SUBUNIT PROTEIN UL13M"/>
    <property type="match status" value="1"/>
</dbReference>
<dbReference type="InterPro" id="IPR005823">
    <property type="entry name" value="Ribosomal_uL13_bac-type"/>
</dbReference>
<dbReference type="GO" id="GO:0003729">
    <property type="term" value="F:mRNA binding"/>
    <property type="evidence" value="ECO:0007669"/>
    <property type="project" value="TreeGrafter"/>
</dbReference>
<dbReference type="CDD" id="cd00392">
    <property type="entry name" value="Ribosomal_L13"/>
    <property type="match status" value="1"/>
</dbReference>
<dbReference type="PROSITE" id="PS00783">
    <property type="entry name" value="RIBOSOMAL_L13"/>
    <property type="match status" value="1"/>
</dbReference>
<dbReference type="PIRSF" id="PIRSF002181">
    <property type="entry name" value="Ribosomal_L13"/>
    <property type="match status" value="1"/>
</dbReference>
<evidence type="ECO:0000313" key="9">
    <source>
        <dbReference type="Proteomes" id="UP000177309"/>
    </source>
</evidence>
<keyword evidence="3 5" id="KW-0687">Ribonucleoprotein</keyword>
<dbReference type="Gene3D" id="3.90.1180.10">
    <property type="entry name" value="Ribosomal protein L13"/>
    <property type="match status" value="1"/>
</dbReference>
<evidence type="ECO:0000256" key="7">
    <source>
        <dbReference type="RuleBase" id="RU003878"/>
    </source>
</evidence>
<dbReference type="SUPFAM" id="SSF52161">
    <property type="entry name" value="Ribosomal protein L13"/>
    <property type="match status" value="1"/>
</dbReference>
<evidence type="ECO:0000256" key="6">
    <source>
        <dbReference type="RuleBase" id="RU003877"/>
    </source>
</evidence>
<dbReference type="InterPro" id="IPR036899">
    <property type="entry name" value="Ribosomal_uL13_sf"/>
</dbReference>
<comment type="similarity">
    <text evidence="1 5 6">Belongs to the universal ribosomal protein uL13 family.</text>
</comment>
<protein>
    <recommendedName>
        <fullName evidence="4 5">Large ribosomal subunit protein uL13</fullName>
    </recommendedName>
</protein>
<dbReference type="InterPro" id="IPR023563">
    <property type="entry name" value="Ribosomal_uL13_CS"/>
</dbReference>
<dbReference type="Proteomes" id="UP000177309">
    <property type="component" value="Unassembled WGS sequence"/>
</dbReference>
<evidence type="ECO:0000313" key="8">
    <source>
        <dbReference type="EMBL" id="OGC33755.1"/>
    </source>
</evidence>